<feature type="coiled-coil region" evidence="7">
    <location>
        <begin position="864"/>
        <end position="891"/>
    </location>
</feature>
<feature type="compositionally biased region" description="Low complexity" evidence="8">
    <location>
        <begin position="160"/>
        <end position="172"/>
    </location>
</feature>
<comment type="subcellular location">
    <subcellularLocation>
        <location evidence="1">Nucleus</location>
    </subcellularLocation>
</comment>
<feature type="region of interest" description="Disordered" evidence="8">
    <location>
        <begin position="376"/>
        <end position="395"/>
    </location>
</feature>
<gene>
    <name evidence="10" type="ORF">KVV02_001943</name>
</gene>
<keyword evidence="7" id="KW-0175">Coiled coil</keyword>
<evidence type="ECO:0000256" key="8">
    <source>
        <dbReference type="SAM" id="MobiDB-lite"/>
    </source>
</evidence>
<dbReference type="InterPro" id="IPR027079">
    <property type="entry name" value="Tfb1/GTF2H1"/>
</dbReference>
<evidence type="ECO:0000256" key="6">
    <source>
        <dbReference type="ARBA" id="ARBA00023242"/>
    </source>
</evidence>
<accession>A0A9P8A2A3</accession>
<comment type="caution">
    <text evidence="10">The sequence shown here is derived from an EMBL/GenBank/DDBJ whole genome shotgun (WGS) entry which is preliminary data.</text>
</comment>
<name>A0A9P8A2A3_MORAP</name>
<dbReference type="GO" id="GO:0006351">
    <property type="term" value="P:DNA-templated transcription"/>
    <property type="evidence" value="ECO:0007669"/>
    <property type="project" value="InterPro"/>
</dbReference>
<dbReference type="SMART" id="SM00751">
    <property type="entry name" value="BSD"/>
    <property type="match status" value="2"/>
</dbReference>
<dbReference type="PANTHER" id="PTHR12856">
    <property type="entry name" value="TRANSCRIPTION INITIATION FACTOR IIH-RELATED"/>
    <property type="match status" value="1"/>
</dbReference>
<feature type="region of interest" description="Disordered" evidence="8">
    <location>
        <begin position="156"/>
        <end position="201"/>
    </location>
</feature>
<evidence type="ECO:0000256" key="1">
    <source>
        <dbReference type="ARBA" id="ARBA00004123"/>
    </source>
</evidence>
<dbReference type="SUPFAM" id="SSF140383">
    <property type="entry name" value="BSD domain-like"/>
    <property type="match status" value="2"/>
</dbReference>
<evidence type="ECO:0000256" key="4">
    <source>
        <dbReference type="ARBA" id="ARBA00023015"/>
    </source>
</evidence>
<dbReference type="InterPro" id="IPR035925">
    <property type="entry name" value="BSD_dom_sf"/>
</dbReference>
<organism evidence="10 11">
    <name type="scientific">Mortierella alpina</name>
    <name type="common">Oleaginous fungus</name>
    <name type="synonym">Mortierella renispora</name>
    <dbReference type="NCBI Taxonomy" id="64518"/>
    <lineage>
        <taxon>Eukaryota</taxon>
        <taxon>Fungi</taxon>
        <taxon>Fungi incertae sedis</taxon>
        <taxon>Mucoromycota</taxon>
        <taxon>Mortierellomycotina</taxon>
        <taxon>Mortierellomycetes</taxon>
        <taxon>Mortierellales</taxon>
        <taxon>Mortierellaceae</taxon>
        <taxon>Mortierella</taxon>
    </lineage>
</organism>
<dbReference type="PROSITE" id="PS50858">
    <property type="entry name" value="BSD"/>
    <property type="match status" value="2"/>
</dbReference>
<dbReference type="Pfam" id="PF08567">
    <property type="entry name" value="PH_TFIIH"/>
    <property type="match status" value="1"/>
</dbReference>
<dbReference type="InterPro" id="IPR011993">
    <property type="entry name" value="PH-like_dom_sf"/>
</dbReference>
<dbReference type="AlphaFoldDB" id="A0A9P8A2A3"/>
<keyword evidence="6" id="KW-0539">Nucleus</keyword>
<dbReference type="InterPro" id="IPR013876">
    <property type="entry name" value="TFIIH_BTF_p62_N"/>
</dbReference>
<feature type="domain" description="BSD" evidence="9">
    <location>
        <begin position="275"/>
        <end position="327"/>
    </location>
</feature>
<protein>
    <recommendedName>
        <fullName evidence="9">BSD domain-containing protein</fullName>
    </recommendedName>
</protein>
<evidence type="ECO:0000256" key="2">
    <source>
        <dbReference type="ARBA" id="ARBA00009448"/>
    </source>
</evidence>
<evidence type="ECO:0000313" key="11">
    <source>
        <dbReference type="Proteomes" id="UP000717515"/>
    </source>
</evidence>
<sequence length="896" mass="100100">MRGRASHRASAAVSIDFSVVHATNSLLQTRTPPRNPHALSKDTHIAHGKRDMSAMWEAGETITTEAPALFKKRPGTAFLTNRRLAWVPQGGLAPMVSVKHSDIKTFFVSKENAARVMVKVVENRPDTSHSFEFPSSNAAKERDEFKDAITAVISARQSRTAASTPTAGGASPLVSDASAPGTPKTSISASRAGPSGVKRSLNGGAAAAELRVRVSLLTQDKDLATLHKDLVIGKHVSEEEFWESRKHLLRNKTVMDQQQKGQSSAWLDLKPETGESNDVKYVMTPQVIHSIFQQYPAIKRKYDENVPDILSEGEFWKRFFQSRFFHRSRSGRGANEPDDDIFDRALEEDEEETKNAPKRMRLDHIDKLLDLSTTEEDHFESYTSPDSTMAAGKTKGSKEAIPLIRRFNRYAQRVLNSTVGPKKPSTGLEPFSMSGVERAIVLEDLTEQKEASRIVLDIQDTRRYFESQGGDLKSSKIPDNQDPADILDQFYRDFASHRVVLNRPFTIPPSTFDTLMKDVKVNRAKMMPPQDGSQLLPPQLYQDALACHATGNEILRHFWSSTGADKAAKYIRMVESLKKVRDENVKALLIQASSLDAACLEALKMMLKPMLGAIQKALKHAETRPKPMVRKLAQTRSIDLVAASFPAYIRRSLAPQQQGMVAAHIMRDSLEFFGIRQKELAKDKQKILSKLSDLALVLGLSDMSLSSFHQGLAQVRLDTLESKQEQAQKQRRLASLKSHRVEAQRKLDKLVGLKRQWTDERESVGDLEQRTRRRSTELNKIKAAEDRAVLEDVLAARQRPHKKSRPSAKDPKGAGSTDVAVDVEACGLTMAQLKLKEKSVEELQQLCNVQTTSLAAYQEIPPDYALARLKVKEATMRLEELTLEHETLATQLAEDL</sequence>
<dbReference type="GO" id="GO:0006289">
    <property type="term" value="P:nucleotide-excision repair"/>
    <property type="evidence" value="ECO:0007669"/>
    <property type="project" value="InterPro"/>
</dbReference>
<dbReference type="EMBL" id="JAIFTL010000200">
    <property type="protein sequence ID" value="KAG9321510.1"/>
    <property type="molecule type" value="Genomic_DNA"/>
</dbReference>
<feature type="region of interest" description="Disordered" evidence="8">
    <location>
        <begin position="795"/>
        <end position="816"/>
    </location>
</feature>
<dbReference type="Gene3D" id="6.10.140.1200">
    <property type="match status" value="1"/>
</dbReference>
<dbReference type="Proteomes" id="UP000717515">
    <property type="component" value="Unassembled WGS sequence"/>
</dbReference>
<feature type="domain" description="BSD" evidence="9">
    <location>
        <begin position="212"/>
        <end position="253"/>
    </location>
</feature>
<evidence type="ECO:0000313" key="10">
    <source>
        <dbReference type="EMBL" id="KAG9321510.1"/>
    </source>
</evidence>
<keyword evidence="3" id="KW-0677">Repeat</keyword>
<keyword evidence="4" id="KW-0805">Transcription regulation</keyword>
<dbReference type="Pfam" id="PF03909">
    <property type="entry name" value="BSD"/>
    <property type="match status" value="1"/>
</dbReference>
<comment type="similarity">
    <text evidence="2">Belongs to the TFB1 family.</text>
</comment>
<evidence type="ECO:0000256" key="7">
    <source>
        <dbReference type="SAM" id="Coils"/>
    </source>
</evidence>
<dbReference type="CDD" id="cd13229">
    <property type="entry name" value="PH_TFIIH"/>
    <property type="match status" value="1"/>
</dbReference>
<evidence type="ECO:0000256" key="3">
    <source>
        <dbReference type="ARBA" id="ARBA00022737"/>
    </source>
</evidence>
<reference evidence="10" key="1">
    <citation type="submission" date="2021-07" db="EMBL/GenBank/DDBJ databases">
        <title>Draft genome of Mortierella alpina, strain LL118, isolated from an aspen leaf litter sample.</title>
        <authorList>
            <person name="Yang S."/>
            <person name="Vinatzer B.A."/>
        </authorList>
    </citation>
    <scope>NUCLEOTIDE SEQUENCE</scope>
    <source>
        <strain evidence="10">LL118</strain>
    </source>
</reference>
<dbReference type="InterPro" id="IPR005607">
    <property type="entry name" value="BSD_dom"/>
</dbReference>
<dbReference type="SUPFAM" id="SSF50729">
    <property type="entry name" value="PH domain-like"/>
    <property type="match status" value="1"/>
</dbReference>
<keyword evidence="5" id="KW-0804">Transcription</keyword>
<evidence type="ECO:0000259" key="9">
    <source>
        <dbReference type="PROSITE" id="PS50858"/>
    </source>
</evidence>
<dbReference type="GO" id="GO:0000439">
    <property type="term" value="C:transcription factor TFIIH core complex"/>
    <property type="evidence" value="ECO:0007669"/>
    <property type="project" value="InterPro"/>
</dbReference>
<proteinExistence type="inferred from homology"/>
<dbReference type="Gene3D" id="2.30.29.30">
    <property type="entry name" value="Pleckstrin-homology domain (PH domain)/Phosphotyrosine-binding domain (PTB)"/>
    <property type="match status" value="1"/>
</dbReference>
<evidence type="ECO:0000256" key="5">
    <source>
        <dbReference type="ARBA" id="ARBA00023163"/>
    </source>
</evidence>